<name>A0A836KLF6_9TRYP</name>
<evidence type="ECO:0000313" key="2">
    <source>
        <dbReference type="Proteomes" id="UP000674143"/>
    </source>
</evidence>
<dbReference type="Proteomes" id="UP000674143">
    <property type="component" value="Chromosome 25"/>
</dbReference>
<evidence type="ECO:0000313" key="1">
    <source>
        <dbReference type="EMBL" id="KAG5477367.1"/>
    </source>
</evidence>
<reference evidence="1 2" key="1">
    <citation type="submission" date="2021-02" db="EMBL/GenBank/DDBJ databases">
        <title>Leishmania (Mundinia) orientalis Genome sequencing and assembly.</title>
        <authorList>
            <person name="Almutairi H."/>
            <person name="Gatherer D."/>
        </authorList>
    </citation>
    <scope>NUCLEOTIDE SEQUENCE [LARGE SCALE GENOMIC DNA]</scope>
    <source>
        <strain evidence="1">LSCM4</strain>
    </source>
</reference>
<dbReference type="GeneID" id="92360503"/>
<organism evidence="1 2">
    <name type="scientific">Leishmania orientalis</name>
    <dbReference type="NCBI Taxonomy" id="2249476"/>
    <lineage>
        <taxon>Eukaryota</taxon>
        <taxon>Discoba</taxon>
        <taxon>Euglenozoa</taxon>
        <taxon>Kinetoplastea</taxon>
        <taxon>Metakinetoplastina</taxon>
        <taxon>Trypanosomatida</taxon>
        <taxon>Trypanosomatidae</taxon>
        <taxon>Leishmaniinae</taxon>
        <taxon>Leishmania</taxon>
    </lineage>
</organism>
<sequence>MGRLPPRGSCSRSSLLFSFASLRQPQLPLSAYLHWHTITAATDSTTPASAEKVHLPSVICVSPAAFSVFVPPSVSPCSTHRRCADSPSSLVASAPRLALEHTAPAALFAFSSHFSPPDCLRSLFPLGLPAPHGKQGAGDKAATGEVRLRCQCAGARELLSPKAKAKCTEHPKGRLALRQAHWLVVHGERSCVRCDADLSRAPLRQVRGREHVAGTGVQVDLAEAQREGLRAVHDTAQEYVDGMARPEALQHQRRRERRRDPEVPMRWLLPLPLLLLRSFPLRMLSVGTHADGRRKA</sequence>
<dbReference type="KEGG" id="loi:92360503"/>
<proteinExistence type="predicted"/>
<dbReference type="EMBL" id="JAFHLR010000025">
    <property type="protein sequence ID" value="KAG5477367.1"/>
    <property type="molecule type" value="Genomic_DNA"/>
</dbReference>
<comment type="caution">
    <text evidence="1">The sequence shown here is derived from an EMBL/GenBank/DDBJ whole genome shotgun (WGS) entry which is preliminary data.</text>
</comment>
<accession>A0A836KLF6</accession>
<protein>
    <submittedName>
        <fullName evidence="1">Uncharacterized protein</fullName>
    </submittedName>
</protein>
<gene>
    <name evidence="1" type="ORF">LSCM4_04586</name>
</gene>
<dbReference type="AlphaFoldDB" id="A0A836KLF6"/>
<keyword evidence="2" id="KW-1185">Reference proteome</keyword>
<dbReference type="RefSeq" id="XP_067062778.1">
    <property type="nucleotide sequence ID" value="XM_067206569.1"/>
</dbReference>